<feature type="transmembrane region" description="Helical" evidence="1">
    <location>
        <begin position="70"/>
        <end position="87"/>
    </location>
</feature>
<dbReference type="EMBL" id="OVEO01000010">
    <property type="protein sequence ID" value="SPQ98768.1"/>
    <property type="molecule type" value="Genomic_DNA"/>
</dbReference>
<keyword evidence="1" id="KW-0812">Transmembrane</keyword>
<protein>
    <submittedName>
        <fullName evidence="2">Uncharacterized protein</fullName>
    </submittedName>
</protein>
<evidence type="ECO:0000256" key="1">
    <source>
        <dbReference type="SAM" id="Phobius"/>
    </source>
</evidence>
<dbReference type="Proteomes" id="UP000290189">
    <property type="component" value="Unassembled WGS sequence"/>
</dbReference>
<sequence>MGPQFWVAQGIAVAGVCRNPAGPHDTLVALIAGRGPRVTDEPLLGAVVSWFHLVSYSQGPQMHFSGTDCWVLIPLLLMVTSLLTTIISSRSDTISTVMLAVRLLLFLTLTVVLGLTIAGQMELHQIWFWTKGNAVARWILVTTSFLVWALQIPLVIVMWKRRSQLRDASQPRDKNHQSEFWVDNRPNGMAGIDIAK</sequence>
<evidence type="ECO:0000313" key="2">
    <source>
        <dbReference type="EMBL" id="SPQ98768.1"/>
    </source>
</evidence>
<accession>A0A3P3YF06</accession>
<organism evidence="2 3">
    <name type="scientific">Plasmodiophora brassicae</name>
    <name type="common">Clubroot disease agent</name>
    <dbReference type="NCBI Taxonomy" id="37360"/>
    <lineage>
        <taxon>Eukaryota</taxon>
        <taxon>Sar</taxon>
        <taxon>Rhizaria</taxon>
        <taxon>Endomyxa</taxon>
        <taxon>Phytomyxea</taxon>
        <taxon>Plasmodiophorida</taxon>
        <taxon>Plasmodiophoridae</taxon>
        <taxon>Plasmodiophora</taxon>
    </lineage>
</organism>
<keyword evidence="2" id="KW-0496">Mitochondrion</keyword>
<name>A0A3P3YF06_PLABS</name>
<keyword evidence="1" id="KW-1133">Transmembrane helix</keyword>
<dbReference type="AlphaFoldDB" id="A0A3P3YF06"/>
<reference evidence="2 3" key="1">
    <citation type="submission" date="2018-03" db="EMBL/GenBank/DDBJ databases">
        <authorList>
            <person name="Fogelqvist J."/>
        </authorList>
    </citation>
    <scope>NUCLEOTIDE SEQUENCE [LARGE SCALE GENOMIC DNA]</scope>
</reference>
<gene>
    <name evidence="2" type="ORF">PLBR_LOCUS5983</name>
</gene>
<evidence type="ECO:0000313" key="3">
    <source>
        <dbReference type="Proteomes" id="UP000290189"/>
    </source>
</evidence>
<feature type="transmembrane region" description="Helical" evidence="1">
    <location>
        <begin position="99"/>
        <end position="118"/>
    </location>
</feature>
<proteinExistence type="predicted"/>
<geneLocation type="mitochondrion" evidence="2"/>
<feature type="transmembrane region" description="Helical" evidence="1">
    <location>
        <begin position="138"/>
        <end position="159"/>
    </location>
</feature>
<keyword evidence="1" id="KW-0472">Membrane</keyword>